<feature type="signal peptide" evidence="1">
    <location>
        <begin position="1"/>
        <end position="20"/>
    </location>
</feature>
<protein>
    <recommendedName>
        <fullName evidence="4">Fibronectin type-III domain-containing protein</fullName>
    </recommendedName>
</protein>
<reference evidence="2 3" key="2">
    <citation type="journal article" date="2021" name="Int. J. Syst. Evol. Microbiol.">
        <title>Isolation and Polyphasic Characterization of Desulfuromonas versatilis sp. Nov., an Electrogenic Bacteria Capable of Versatile Metabolism Isolated from a Graphene Oxide-Reducing Enrichment Culture.</title>
        <authorList>
            <person name="Xie L."/>
            <person name="Yoshida N."/>
            <person name="Ishii S."/>
            <person name="Meng L."/>
        </authorList>
    </citation>
    <scope>NUCLEOTIDE SEQUENCE [LARGE SCALE GENOMIC DNA]</scope>
    <source>
        <strain evidence="2 3">NIT-T3</strain>
    </source>
</reference>
<dbReference type="RefSeq" id="WP_221248480.1">
    <property type="nucleotide sequence ID" value="NZ_AP024355.1"/>
</dbReference>
<evidence type="ECO:0000313" key="3">
    <source>
        <dbReference type="Proteomes" id="UP001319827"/>
    </source>
</evidence>
<evidence type="ECO:0000256" key="1">
    <source>
        <dbReference type="SAM" id="SignalP"/>
    </source>
</evidence>
<dbReference type="InterPro" id="IPR013783">
    <property type="entry name" value="Ig-like_fold"/>
</dbReference>
<proteinExistence type="predicted"/>
<reference evidence="2 3" key="1">
    <citation type="journal article" date="2016" name="C (Basel)">
        <title>Selective Growth of and Electricity Production by Marine Exoelectrogenic Bacteria in Self-Aggregated Hydrogel of Microbially Reduced Graphene Oxide.</title>
        <authorList>
            <person name="Yoshida N."/>
            <person name="Goto Y."/>
            <person name="Miyata Y."/>
        </authorList>
    </citation>
    <scope>NUCLEOTIDE SEQUENCE [LARGE SCALE GENOMIC DNA]</scope>
    <source>
        <strain evidence="2 3">NIT-T3</strain>
    </source>
</reference>
<dbReference type="EMBL" id="AP024355">
    <property type="protein sequence ID" value="BCR05045.1"/>
    <property type="molecule type" value="Genomic_DNA"/>
</dbReference>
<organism evidence="2 3">
    <name type="scientific">Desulfuromonas versatilis</name>
    <dbReference type="NCBI Taxonomy" id="2802975"/>
    <lineage>
        <taxon>Bacteria</taxon>
        <taxon>Pseudomonadati</taxon>
        <taxon>Thermodesulfobacteriota</taxon>
        <taxon>Desulfuromonadia</taxon>
        <taxon>Desulfuromonadales</taxon>
        <taxon>Desulfuromonadaceae</taxon>
        <taxon>Desulfuromonas</taxon>
    </lineage>
</organism>
<keyword evidence="3" id="KW-1185">Reference proteome</keyword>
<keyword evidence="1" id="KW-0732">Signal</keyword>
<accession>A0ABM8HPW7</accession>
<dbReference type="Proteomes" id="UP001319827">
    <property type="component" value="Chromosome"/>
</dbReference>
<dbReference type="Gene3D" id="2.60.40.10">
    <property type="entry name" value="Immunoglobulins"/>
    <property type="match status" value="1"/>
</dbReference>
<gene>
    <name evidence="2" type="ORF">DESUT3_21140</name>
</gene>
<feature type="chain" id="PRO_5046963565" description="Fibronectin type-III domain-containing protein" evidence="1">
    <location>
        <begin position="21"/>
        <end position="155"/>
    </location>
</feature>
<sequence>MLKARLYLLFFLGISMSCLAAAEEVTLAWDPNNPAETVAGYRLYQDLNTQGQGVVGTVAAPATTLFLPSVSGCHTWNVTAFDQAGYESSYSNTVYWCENWGSIERQTYEEIQFAKAQEQAGRFHPRGRYIDIQGRYMLTRRLPGTRAVIITLPAY</sequence>
<evidence type="ECO:0008006" key="4">
    <source>
        <dbReference type="Google" id="ProtNLM"/>
    </source>
</evidence>
<dbReference type="PROSITE" id="PS51257">
    <property type="entry name" value="PROKAR_LIPOPROTEIN"/>
    <property type="match status" value="1"/>
</dbReference>
<name>A0ABM8HPW7_9BACT</name>
<evidence type="ECO:0000313" key="2">
    <source>
        <dbReference type="EMBL" id="BCR05045.1"/>
    </source>
</evidence>